<accession>A0A0P6X1I1</accession>
<keyword evidence="3" id="KW-1185">Reference proteome</keyword>
<comment type="caution">
    <text evidence="2">The sequence shown here is derived from an EMBL/GenBank/DDBJ whole genome shotgun (WGS) entry which is preliminary data.</text>
</comment>
<keyword evidence="1" id="KW-1133">Transmembrane helix</keyword>
<feature type="transmembrane region" description="Helical" evidence="1">
    <location>
        <begin position="114"/>
        <end position="131"/>
    </location>
</feature>
<dbReference type="EMBL" id="LGCK01000006">
    <property type="protein sequence ID" value="KPL73229.1"/>
    <property type="molecule type" value="Genomic_DNA"/>
</dbReference>
<keyword evidence="1" id="KW-0812">Transmembrane</keyword>
<feature type="transmembrane region" description="Helical" evidence="1">
    <location>
        <begin position="12"/>
        <end position="31"/>
    </location>
</feature>
<gene>
    <name evidence="2" type="ORF">ADM99_03060</name>
</gene>
<organism evidence="2 3">
    <name type="scientific">Leptolinea tardivitalis</name>
    <dbReference type="NCBI Taxonomy" id="229920"/>
    <lineage>
        <taxon>Bacteria</taxon>
        <taxon>Bacillati</taxon>
        <taxon>Chloroflexota</taxon>
        <taxon>Anaerolineae</taxon>
        <taxon>Anaerolineales</taxon>
        <taxon>Anaerolineaceae</taxon>
        <taxon>Leptolinea</taxon>
    </lineage>
</organism>
<protein>
    <submittedName>
        <fullName evidence="2">Uncharacterized protein</fullName>
    </submittedName>
</protein>
<sequence length="150" mass="17411">MQTWIKQGFRCSIRKLVVASGILIAGLMGWTRVILSIQNWKFYTSLGIHPGVWYLVLNGLIIGLVYTLAGILVLISSSMYKRKIYWLMAAGLLIYWIDRIFFATSMEARSGLPFAFVWSACLTLLVCYLLYPSDFRHQLLKWKDHDRKRN</sequence>
<feature type="transmembrane region" description="Helical" evidence="1">
    <location>
        <begin position="84"/>
        <end position="102"/>
    </location>
</feature>
<evidence type="ECO:0000313" key="2">
    <source>
        <dbReference type="EMBL" id="KPL73229.1"/>
    </source>
</evidence>
<feature type="transmembrane region" description="Helical" evidence="1">
    <location>
        <begin position="51"/>
        <end position="75"/>
    </location>
</feature>
<dbReference type="RefSeq" id="WP_062421623.1">
    <property type="nucleotide sequence ID" value="NZ_BBYA01000009.1"/>
</dbReference>
<dbReference type="Proteomes" id="UP000050430">
    <property type="component" value="Unassembled WGS sequence"/>
</dbReference>
<dbReference type="STRING" id="229920.ADM99_03060"/>
<keyword evidence="1" id="KW-0472">Membrane</keyword>
<dbReference type="AlphaFoldDB" id="A0A0P6X1I1"/>
<name>A0A0P6X1I1_9CHLR</name>
<evidence type="ECO:0000256" key="1">
    <source>
        <dbReference type="SAM" id="Phobius"/>
    </source>
</evidence>
<evidence type="ECO:0000313" key="3">
    <source>
        <dbReference type="Proteomes" id="UP000050430"/>
    </source>
</evidence>
<proteinExistence type="predicted"/>
<reference evidence="2 3" key="1">
    <citation type="submission" date="2015-07" db="EMBL/GenBank/DDBJ databases">
        <title>Genome sequence of Leptolinea tardivitalis DSM 16556.</title>
        <authorList>
            <person name="Hemp J."/>
            <person name="Ward L.M."/>
            <person name="Pace L.A."/>
            <person name="Fischer W.W."/>
        </authorList>
    </citation>
    <scope>NUCLEOTIDE SEQUENCE [LARGE SCALE GENOMIC DNA]</scope>
    <source>
        <strain evidence="2 3">YMTK-2</strain>
    </source>
</reference>